<evidence type="ECO:0000259" key="2">
    <source>
        <dbReference type="PROSITE" id="PS50157"/>
    </source>
</evidence>
<dbReference type="GO" id="GO:0008270">
    <property type="term" value="F:zinc ion binding"/>
    <property type="evidence" value="ECO:0007669"/>
    <property type="project" value="UniProtKB-KW"/>
</dbReference>
<dbReference type="Proteomes" id="UP001460270">
    <property type="component" value="Unassembled WGS sequence"/>
</dbReference>
<dbReference type="PROSITE" id="PS50157">
    <property type="entry name" value="ZINC_FINGER_C2H2_2"/>
    <property type="match status" value="1"/>
</dbReference>
<dbReference type="InterPro" id="IPR013087">
    <property type="entry name" value="Znf_C2H2_type"/>
</dbReference>
<keyword evidence="4" id="KW-1185">Reference proteome</keyword>
<gene>
    <name evidence="3" type="ORF">WMY93_017980</name>
</gene>
<accession>A0AAW0NPF0</accession>
<reference evidence="4" key="1">
    <citation type="submission" date="2024-04" db="EMBL/GenBank/DDBJ databases">
        <title>Salinicola lusitanus LLJ914,a marine bacterium isolated from the Okinawa Trough.</title>
        <authorList>
            <person name="Li J."/>
        </authorList>
    </citation>
    <scope>NUCLEOTIDE SEQUENCE [LARGE SCALE GENOMIC DNA]</scope>
</reference>
<dbReference type="EMBL" id="JBBPFD010000013">
    <property type="protein sequence ID" value="KAK7901211.1"/>
    <property type="molecule type" value="Genomic_DNA"/>
</dbReference>
<evidence type="ECO:0000256" key="1">
    <source>
        <dbReference type="PROSITE-ProRule" id="PRU00042"/>
    </source>
</evidence>
<dbReference type="AlphaFoldDB" id="A0AAW0NPF0"/>
<evidence type="ECO:0000313" key="3">
    <source>
        <dbReference type="EMBL" id="KAK7901211.1"/>
    </source>
</evidence>
<proteinExistence type="predicted"/>
<organism evidence="3 4">
    <name type="scientific">Mugilogobius chulae</name>
    <name type="common">yellowstripe goby</name>
    <dbReference type="NCBI Taxonomy" id="88201"/>
    <lineage>
        <taxon>Eukaryota</taxon>
        <taxon>Metazoa</taxon>
        <taxon>Chordata</taxon>
        <taxon>Craniata</taxon>
        <taxon>Vertebrata</taxon>
        <taxon>Euteleostomi</taxon>
        <taxon>Actinopterygii</taxon>
        <taxon>Neopterygii</taxon>
        <taxon>Teleostei</taxon>
        <taxon>Neoteleostei</taxon>
        <taxon>Acanthomorphata</taxon>
        <taxon>Gobiaria</taxon>
        <taxon>Gobiiformes</taxon>
        <taxon>Gobioidei</taxon>
        <taxon>Gobiidae</taxon>
        <taxon>Gobionellinae</taxon>
        <taxon>Mugilogobius</taxon>
    </lineage>
</organism>
<dbReference type="PROSITE" id="PS00028">
    <property type="entry name" value="ZINC_FINGER_C2H2_1"/>
    <property type="match status" value="1"/>
</dbReference>
<evidence type="ECO:0000313" key="4">
    <source>
        <dbReference type="Proteomes" id="UP001460270"/>
    </source>
</evidence>
<feature type="domain" description="C2H2-type" evidence="2">
    <location>
        <begin position="65"/>
        <end position="92"/>
    </location>
</feature>
<sequence length="100" mass="11575">MAVVNRYKGEVHKVVLSKRTLNALSNANGDSANWEGAQKNPRTRALSKKKFEVVDGETAKEEKPFRCWFCGRLFGSREAWLVHRQRHLMEWKSPNCEKNS</sequence>
<protein>
    <recommendedName>
        <fullName evidence="2">C2H2-type domain-containing protein</fullName>
    </recommendedName>
</protein>
<dbReference type="Gene3D" id="3.30.160.60">
    <property type="entry name" value="Classic Zinc Finger"/>
    <property type="match status" value="1"/>
</dbReference>
<name>A0AAW0NPF0_9GOBI</name>
<keyword evidence="1" id="KW-0479">Metal-binding</keyword>
<dbReference type="InterPro" id="IPR036236">
    <property type="entry name" value="Znf_C2H2_sf"/>
</dbReference>
<keyword evidence="1" id="KW-0862">Zinc</keyword>
<dbReference type="SUPFAM" id="SSF57667">
    <property type="entry name" value="beta-beta-alpha zinc fingers"/>
    <property type="match status" value="1"/>
</dbReference>
<keyword evidence="1" id="KW-0863">Zinc-finger</keyword>
<comment type="caution">
    <text evidence="3">The sequence shown here is derived from an EMBL/GenBank/DDBJ whole genome shotgun (WGS) entry which is preliminary data.</text>
</comment>